<keyword evidence="12" id="KW-1185">Reference proteome</keyword>
<dbReference type="AlphaFoldDB" id="A0A151Y402"/>
<keyword evidence="4 11" id="KW-0436">Ligase</keyword>
<accession>A0A151Y402</accession>
<proteinExistence type="predicted"/>
<evidence type="ECO:0000313" key="11">
    <source>
        <dbReference type="EMBL" id="KYQ72761.1"/>
    </source>
</evidence>
<evidence type="ECO:0000256" key="4">
    <source>
        <dbReference type="ARBA" id="ARBA00022598"/>
    </source>
</evidence>
<dbReference type="PROSITE" id="PS00455">
    <property type="entry name" value="AMP_BINDING"/>
    <property type="match status" value="1"/>
</dbReference>
<dbReference type="Gene3D" id="3.40.50.980">
    <property type="match status" value="2"/>
</dbReference>
<dbReference type="InterPro" id="IPR045851">
    <property type="entry name" value="AMP-bd_C_sf"/>
</dbReference>
<evidence type="ECO:0000259" key="10">
    <source>
        <dbReference type="Pfam" id="PF13193"/>
    </source>
</evidence>
<evidence type="ECO:0000256" key="7">
    <source>
        <dbReference type="ARBA" id="ARBA00039545"/>
    </source>
</evidence>
<dbReference type="PANTHER" id="PTHR43767">
    <property type="entry name" value="LONG-CHAIN-FATTY-ACID--COA LIGASE"/>
    <property type="match status" value="1"/>
</dbReference>
<dbReference type="InterPro" id="IPR020845">
    <property type="entry name" value="AMP-binding_CS"/>
</dbReference>
<dbReference type="RefSeq" id="WP_067667085.1">
    <property type="nucleotide sequence ID" value="NZ_CBCSIK010000008.1"/>
</dbReference>
<evidence type="ECO:0000256" key="8">
    <source>
        <dbReference type="ARBA" id="ARBA00042773"/>
    </source>
</evidence>
<dbReference type="Proteomes" id="UP000076276">
    <property type="component" value="Unassembled WGS sequence"/>
</dbReference>
<sequence length="555" mass="62690">MIKQESHVQHLWDGIVQYPPEFVEKYIAKGYWVGQTISEFFIECAEKYSQNTALICGERKFSYAQLQQRIDEFAVYLSRQGYQVGDAVVIQLPNIAEFFIAYFGALRIGMRPIMSLPAHRHSEVSHFIGQTQAKLYICADKFMGFDYRTLAHECLKRCESLHQILVVGNADESDTRFDVWPDTTKFQQQCVVPPQLTARHVAFFQLSGGSTGTPKLIPRTHDDYLYSVRASADICELNEHTKMLMVLPVAHNFSMSSAGSLGLFYTGGTLVLSQDPSASACFAFIKKYGISHVALVPALAASWAEAVQKGQENIFARLEVLQVGGARLADALARQLIEQYDCRLQQVFGMAEGLVNYTRYEDDIEQIISTQGSRISADDEIKVVDDEDRELPIGEIGHLLTRGPYTIRGYYNVPEHNRNAFTLDGFYRTGDLVRINAEGNIIVEGRSKDQINRGGEKIATEEVEQVLNQHPQVIQSALVSMPDSMLGEKSCAYIQWRMAEQDPSPTRLTMQLRQYVQQYGLATYKIPDRIEFVEDMPYTALGKIDKKALRQRLVA</sequence>
<evidence type="ECO:0000256" key="5">
    <source>
        <dbReference type="ARBA" id="ARBA00023136"/>
    </source>
</evidence>
<dbReference type="Pfam" id="PF13193">
    <property type="entry name" value="AMP-binding_C"/>
    <property type="match status" value="1"/>
</dbReference>
<dbReference type="Gene3D" id="3.30.300.30">
    <property type="match status" value="1"/>
</dbReference>
<comment type="caution">
    <text evidence="11">The sequence shown here is derived from an EMBL/GenBank/DDBJ whole genome shotgun (WGS) entry which is preliminary data.</text>
</comment>
<reference evidence="11 12" key="1">
    <citation type="submission" date="2016-03" db="EMBL/GenBank/DDBJ databases">
        <title>Acinetobacter genomospecies 28 strain ANC 4149.</title>
        <authorList>
            <person name="Radolfova-Krizova L."/>
            <person name="Nemec A."/>
        </authorList>
    </citation>
    <scope>NUCLEOTIDE SEQUENCE [LARGE SCALE GENOMIC DNA]</scope>
    <source>
        <strain evidence="11 12">ANC 4149</strain>
    </source>
</reference>
<comment type="pathway">
    <text evidence="3">Lipid metabolism; fatty acid beta-oxidation.</text>
</comment>
<dbReference type="Gene3D" id="2.30.38.10">
    <property type="entry name" value="Luciferase, Domain 3"/>
    <property type="match status" value="1"/>
</dbReference>
<dbReference type="FunFam" id="2.30.38.10:FF:000003">
    <property type="entry name" value="Vibriobactin-specific 2,3-dihydroxybenzoate-AMP ligase"/>
    <property type="match status" value="1"/>
</dbReference>
<evidence type="ECO:0000256" key="1">
    <source>
        <dbReference type="ARBA" id="ARBA00004170"/>
    </source>
</evidence>
<comment type="subcellular location">
    <subcellularLocation>
        <location evidence="1">Membrane</location>
        <topology evidence="1">Peripheral membrane protein</topology>
    </subcellularLocation>
</comment>
<dbReference type="EC" id="6.2.1.3" evidence="6"/>
<gene>
    <name evidence="11" type="primary">entE</name>
    <name evidence="11" type="ORF">AZH43_07855</name>
</gene>
<dbReference type="Pfam" id="PF00501">
    <property type="entry name" value="AMP-binding"/>
    <property type="match status" value="1"/>
</dbReference>
<dbReference type="EMBL" id="LUAW01000013">
    <property type="protein sequence ID" value="KYQ72761.1"/>
    <property type="molecule type" value="Genomic_DNA"/>
</dbReference>
<dbReference type="InterPro" id="IPR000873">
    <property type="entry name" value="AMP-dep_synth/lig_dom"/>
</dbReference>
<name>A0A151Y402_9GAMM</name>
<dbReference type="GO" id="GO:0016020">
    <property type="term" value="C:membrane"/>
    <property type="evidence" value="ECO:0007669"/>
    <property type="project" value="UniProtKB-SubCell"/>
</dbReference>
<dbReference type="STRING" id="1806892.AZH43_07855"/>
<dbReference type="InterPro" id="IPR025110">
    <property type="entry name" value="AMP-bd_C"/>
</dbReference>
<feature type="domain" description="AMP-binding enzyme C-terminal" evidence="10">
    <location>
        <begin position="462"/>
        <end position="543"/>
    </location>
</feature>
<evidence type="ECO:0000256" key="3">
    <source>
        <dbReference type="ARBA" id="ARBA00005005"/>
    </source>
</evidence>
<evidence type="ECO:0000256" key="2">
    <source>
        <dbReference type="ARBA" id="ARBA00004924"/>
    </source>
</evidence>
<evidence type="ECO:0000259" key="9">
    <source>
        <dbReference type="Pfam" id="PF00501"/>
    </source>
</evidence>
<feature type="domain" description="AMP-dependent synthetase/ligase" evidence="9">
    <location>
        <begin position="43"/>
        <end position="411"/>
    </location>
</feature>
<dbReference type="GO" id="GO:0004467">
    <property type="term" value="F:long-chain fatty acid-CoA ligase activity"/>
    <property type="evidence" value="ECO:0007669"/>
    <property type="project" value="UniProtKB-EC"/>
</dbReference>
<comment type="pathway">
    <text evidence="2">Siderophore biosynthesis.</text>
</comment>
<protein>
    <recommendedName>
        <fullName evidence="7">Long-chain-fatty-acid--CoA ligase</fullName>
        <ecNumber evidence="6">6.2.1.3</ecNumber>
    </recommendedName>
    <alternativeName>
        <fullName evidence="8">Long-chain acyl-CoA synthetase</fullName>
    </alternativeName>
</protein>
<evidence type="ECO:0000256" key="6">
    <source>
        <dbReference type="ARBA" id="ARBA00026121"/>
    </source>
</evidence>
<dbReference type="InterPro" id="IPR050237">
    <property type="entry name" value="ATP-dep_AMP-bd_enzyme"/>
</dbReference>
<keyword evidence="5" id="KW-0472">Membrane</keyword>
<dbReference type="SUPFAM" id="SSF56801">
    <property type="entry name" value="Acetyl-CoA synthetase-like"/>
    <property type="match status" value="1"/>
</dbReference>
<dbReference type="PANTHER" id="PTHR43767:SF8">
    <property type="entry name" value="LONG-CHAIN-FATTY-ACID--COA LIGASE"/>
    <property type="match status" value="1"/>
</dbReference>
<dbReference type="OrthoDB" id="9803968at2"/>
<evidence type="ECO:0000313" key="12">
    <source>
        <dbReference type="Proteomes" id="UP000076276"/>
    </source>
</evidence>
<organism evidence="11 12">
    <name type="scientific">Acinetobacter pragensis</name>
    <dbReference type="NCBI Taxonomy" id="1806892"/>
    <lineage>
        <taxon>Bacteria</taxon>
        <taxon>Pseudomonadati</taxon>
        <taxon>Pseudomonadota</taxon>
        <taxon>Gammaproteobacteria</taxon>
        <taxon>Moraxellales</taxon>
        <taxon>Moraxellaceae</taxon>
        <taxon>Acinetobacter</taxon>
    </lineage>
</organism>